<dbReference type="Gene3D" id="2.30.29.30">
    <property type="entry name" value="Pleckstrin-homology domain (PH domain)/Phosphotyrosine-binding domain (PTB)"/>
    <property type="match status" value="1"/>
</dbReference>
<feature type="compositionally biased region" description="Polar residues" evidence="5">
    <location>
        <begin position="241"/>
        <end position="250"/>
    </location>
</feature>
<evidence type="ECO:0000256" key="5">
    <source>
        <dbReference type="SAM" id="MobiDB-lite"/>
    </source>
</evidence>
<dbReference type="Proteomes" id="UP000000763">
    <property type="component" value="Chromosome 3"/>
</dbReference>
<organism evidence="8 9">
    <name type="scientific">Oryza sativa subsp. japonica</name>
    <name type="common">Rice</name>
    <dbReference type="NCBI Taxonomy" id="39947"/>
    <lineage>
        <taxon>Eukaryota</taxon>
        <taxon>Viridiplantae</taxon>
        <taxon>Streptophyta</taxon>
        <taxon>Embryophyta</taxon>
        <taxon>Tracheophyta</taxon>
        <taxon>Spermatophyta</taxon>
        <taxon>Magnoliopsida</taxon>
        <taxon>Liliopsida</taxon>
        <taxon>Poales</taxon>
        <taxon>Poaceae</taxon>
        <taxon>BOP clade</taxon>
        <taxon>Oryzoideae</taxon>
        <taxon>Oryzeae</taxon>
        <taxon>Oryzinae</taxon>
        <taxon>Oryza</taxon>
        <taxon>Oryza sativa</taxon>
    </lineage>
</organism>
<evidence type="ECO:0000256" key="2">
    <source>
        <dbReference type="ARBA" id="ARBA00022816"/>
    </source>
</evidence>
<feature type="region of interest" description="Disordered" evidence="5">
    <location>
        <begin position="192"/>
        <end position="250"/>
    </location>
</feature>
<keyword evidence="3" id="KW-0811">Translocation</keyword>
<dbReference type="AlphaFoldDB" id="Q60DL9"/>
<dbReference type="EMBL" id="AC145388">
    <property type="protein sequence ID" value="AAU89143.1"/>
    <property type="molecule type" value="Genomic_DNA"/>
</dbReference>
<evidence type="ECO:0000256" key="1">
    <source>
        <dbReference type="ARBA" id="ARBA00004567"/>
    </source>
</evidence>
<dbReference type="SUPFAM" id="SSF50729">
    <property type="entry name" value="PH domain-like"/>
    <property type="match status" value="1"/>
</dbReference>
<evidence type="ECO:0000313" key="8">
    <source>
        <dbReference type="EMBL" id="AAU89143.1"/>
    </source>
</evidence>
<feature type="region of interest" description="Disordered" evidence="5">
    <location>
        <begin position="285"/>
        <end position="315"/>
    </location>
</feature>
<dbReference type="GO" id="GO:0005643">
    <property type="term" value="C:nuclear pore"/>
    <property type="evidence" value="ECO:0007669"/>
    <property type="project" value="UniProtKB-SubCell"/>
</dbReference>
<keyword evidence="2" id="KW-0813">Transport</keyword>
<dbReference type="InterPro" id="IPR000156">
    <property type="entry name" value="Ran_bind_dom"/>
</dbReference>
<reference evidence="9" key="1">
    <citation type="journal article" date="2005" name="Nature">
        <title>The map-based sequence of the rice genome.</title>
        <authorList>
            <consortium name="International rice genome sequencing project (IRGSP)"/>
            <person name="Matsumoto T."/>
            <person name="Wu J."/>
            <person name="Kanamori H."/>
            <person name="Katayose Y."/>
            <person name="Fujisawa M."/>
            <person name="Namiki N."/>
            <person name="Mizuno H."/>
            <person name="Yamamoto K."/>
            <person name="Antonio B.A."/>
            <person name="Baba T."/>
            <person name="Sakata K."/>
            <person name="Nagamura Y."/>
            <person name="Aoki H."/>
            <person name="Arikawa K."/>
            <person name="Arita K."/>
            <person name="Bito T."/>
            <person name="Chiden Y."/>
            <person name="Fujitsuka N."/>
            <person name="Fukunaka R."/>
            <person name="Hamada M."/>
            <person name="Harada C."/>
            <person name="Hayashi A."/>
            <person name="Hijishita S."/>
            <person name="Honda M."/>
            <person name="Hosokawa S."/>
            <person name="Ichikawa Y."/>
            <person name="Idonuma A."/>
            <person name="Iijima M."/>
            <person name="Ikeda M."/>
            <person name="Ikeno M."/>
            <person name="Ito K."/>
            <person name="Ito S."/>
            <person name="Ito T."/>
            <person name="Ito Y."/>
            <person name="Ito Y."/>
            <person name="Iwabuchi A."/>
            <person name="Kamiya K."/>
            <person name="Karasawa W."/>
            <person name="Kurita K."/>
            <person name="Katagiri S."/>
            <person name="Kikuta A."/>
            <person name="Kobayashi H."/>
            <person name="Kobayashi N."/>
            <person name="Machita K."/>
            <person name="Maehara T."/>
            <person name="Masukawa M."/>
            <person name="Mizubayashi T."/>
            <person name="Mukai Y."/>
            <person name="Nagasaki H."/>
            <person name="Nagata Y."/>
            <person name="Naito S."/>
            <person name="Nakashima M."/>
            <person name="Nakama Y."/>
            <person name="Nakamichi Y."/>
            <person name="Nakamura M."/>
            <person name="Meguro A."/>
            <person name="Negishi M."/>
            <person name="Ohta I."/>
            <person name="Ohta T."/>
            <person name="Okamoto M."/>
            <person name="Ono N."/>
            <person name="Saji S."/>
            <person name="Sakaguchi M."/>
            <person name="Sakai K."/>
            <person name="Shibata M."/>
            <person name="Shimokawa T."/>
            <person name="Song J."/>
            <person name="Takazaki Y."/>
            <person name="Terasawa K."/>
            <person name="Tsugane M."/>
            <person name="Tsuji K."/>
            <person name="Ueda S."/>
            <person name="Waki K."/>
            <person name="Yamagata H."/>
            <person name="Yamamoto M."/>
            <person name="Yamamoto S."/>
            <person name="Yamane H."/>
            <person name="Yoshiki S."/>
            <person name="Yoshihara R."/>
            <person name="Yukawa K."/>
            <person name="Zhong H."/>
            <person name="Yano M."/>
            <person name="Yuan Q."/>
            <person name="Ouyang S."/>
            <person name="Liu J."/>
            <person name="Jones K.M."/>
            <person name="Gansberger K."/>
            <person name="Moffat K."/>
            <person name="Hill J."/>
            <person name="Bera J."/>
            <person name="Fadrosh D."/>
            <person name="Jin S."/>
            <person name="Johri S."/>
            <person name="Kim M."/>
            <person name="Overton L."/>
            <person name="Reardon M."/>
            <person name="Tsitrin T."/>
            <person name="Vuong H."/>
            <person name="Weaver B."/>
            <person name="Ciecko A."/>
            <person name="Tallon L."/>
            <person name="Jackson J."/>
            <person name="Pai G."/>
            <person name="Aken S.V."/>
            <person name="Utterback T."/>
            <person name="Reidmuller S."/>
            <person name="Feldblyum T."/>
            <person name="Hsiao J."/>
            <person name="Zismann V."/>
            <person name="Iobst S."/>
            <person name="de Vazeille A.R."/>
            <person name="Buell C.R."/>
            <person name="Ying K."/>
            <person name="Li Y."/>
            <person name="Lu T."/>
            <person name="Huang Y."/>
            <person name="Zhao Q."/>
            <person name="Feng Q."/>
            <person name="Zhang L."/>
            <person name="Zhu J."/>
            <person name="Weng Q."/>
            <person name="Mu J."/>
            <person name="Lu Y."/>
            <person name="Fan D."/>
            <person name="Liu Y."/>
            <person name="Guan J."/>
            <person name="Zhang Y."/>
            <person name="Yu S."/>
            <person name="Liu X."/>
            <person name="Zhang Y."/>
            <person name="Hong G."/>
            <person name="Han B."/>
            <person name="Choisne N."/>
            <person name="Demange N."/>
            <person name="Orjeda G."/>
            <person name="Samain S."/>
            <person name="Cattolico L."/>
            <person name="Pelletier E."/>
            <person name="Couloux A."/>
            <person name="Segurens B."/>
            <person name="Wincker P."/>
            <person name="D'Hont A."/>
            <person name="Scarpelli C."/>
            <person name="Weissenbach J."/>
            <person name="Salanoubat M."/>
            <person name="Quetier F."/>
            <person name="Yu Y."/>
            <person name="Kim H.R."/>
            <person name="Rambo T."/>
            <person name="Currie J."/>
            <person name="Collura K."/>
            <person name="Luo M."/>
            <person name="Yang T."/>
            <person name="Ammiraju J.S.S."/>
            <person name="Engler F."/>
            <person name="Soderlund C."/>
            <person name="Wing R.A."/>
            <person name="Palmer L.E."/>
            <person name="de la Bastide M."/>
            <person name="Spiegel L."/>
            <person name="Nascimento L."/>
            <person name="Zutavern T."/>
            <person name="O'Shaughnessy A."/>
            <person name="Dike S."/>
            <person name="Dedhia N."/>
            <person name="Preston R."/>
            <person name="Balija V."/>
            <person name="McCombie W.R."/>
            <person name="Chow T."/>
            <person name="Chen H."/>
            <person name="Chung M."/>
            <person name="Chen C."/>
            <person name="Shaw J."/>
            <person name="Wu H."/>
            <person name="Hsiao K."/>
            <person name="Chao Y."/>
            <person name="Chu M."/>
            <person name="Cheng C."/>
            <person name="Hour A."/>
            <person name="Lee P."/>
            <person name="Lin S."/>
            <person name="Lin Y."/>
            <person name="Liou J."/>
            <person name="Liu S."/>
            <person name="Hsing Y."/>
            <person name="Raghuvanshi S."/>
            <person name="Mohanty A."/>
            <person name="Bharti A.K."/>
            <person name="Gaur A."/>
            <person name="Gupta V."/>
            <person name="Kumar D."/>
            <person name="Ravi V."/>
            <person name="Vij S."/>
            <person name="Kapur A."/>
            <person name="Khurana P."/>
            <person name="Khurana P."/>
            <person name="Khurana J.P."/>
            <person name="Tyagi A.K."/>
            <person name="Gaikwad K."/>
            <person name="Singh A."/>
            <person name="Dalal V."/>
            <person name="Srivastava S."/>
            <person name="Dixit A."/>
            <person name="Pal A.K."/>
            <person name="Ghazi I.A."/>
            <person name="Yadav M."/>
            <person name="Pandit A."/>
            <person name="Bhargava A."/>
            <person name="Sureshbabu K."/>
            <person name="Batra K."/>
            <person name="Sharma T.R."/>
            <person name="Mohapatra T."/>
            <person name="Singh N.K."/>
            <person name="Messing J."/>
            <person name="Nelson A.B."/>
            <person name="Fuks G."/>
            <person name="Kavchok S."/>
            <person name="Keizer G."/>
            <person name="Linton E."/>
            <person name="Llaca V."/>
            <person name="Song R."/>
            <person name="Tanyolac B."/>
            <person name="Young S."/>
            <person name="Ho-Il K."/>
            <person name="Hahn J.H."/>
            <person name="Sangsakoo G."/>
            <person name="Vanavichit A."/>
            <person name="de Mattos Luiz.A.T."/>
            <person name="Zimmer P.D."/>
            <person name="Malone G."/>
            <person name="Dellagostin O."/>
            <person name="de Oliveira A.C."/>
            <person name="Bevan M."/>
            <person name="Bancroft I."/>
            <person name="Minx P."/>
            <person name="Cordum H."/>
            <person name="Wilson R."/>
            <person name="Cheng Z."/>
            <person name="Jin W."/>
            <person name="Jiang J."/>
            <person name="Leong S.A."/>
            <person name="Iwama H."/>
            <person name="Gojobori T."/>
            <person name="Itoh T."/>
            <person name="Niimura Y."/>
            <person name="Fujii Y."/>
            <person name="Habara T."/>
            <person name="Sakai H."/>
            <person name="Sato Y."/>
            <person name="Wilson G."/>
            <person name="Kumar K."/>
            <person name="McCouch S."/>
            <person name="Juretic N."/>
            <person name="Hoen D."/>
            <person name="Wright S."/>
            <person name="Bruskiewich R."/>
            <person name="Bureau T."/>
            <person name="Miyao A."/>
            <person name="Hirochika H."/>
            <person name="Nishikawa T."/>
            <person name="Kadowaki K."/>
            <person name="Sugiura M."/>
            <person name="Burr B."/>
            <person name="Sasaki T."/>
        </authorList>
    </citation>
    <scope>NUCLEOTIDE SEQUENCE [LARGE SCALE GENOMIC DNA]</scope>
    <source>
        <strain evidence="9">cv. Nipponbare</strain>
    </source>
</reference>
<dbReference type="InterPro" id="IPR045255">
    <property type="entry name" value="RanBP1-like"/>
</dbReference>
<dbReference type="GO" id="GO:0015031">
    <property type="term" value="P:protein transport"/>
    <property type="evidence" value="ECO:0007669"/>
    <property type="project" value="UniProtKB-KW"/>
</dbReference>
<evidence type="ECO:0000256" key="4">
    <source>
        <dbReference type="ARBA" id="ARBA00023132"/>
    </source>
</evidence>
<dbReference type="PROSITE" id="PS50196">
    <property type="entry name" value="RANBD1"/>
    <property type="match status" value="1"/>
</dbReference>
<dbReference type="SMART" id="SM00160">
    <property type="entry name" value="RanBD"/>
    <property type="match status" value="1"/>
</dbReference>
<feature type="domain" description="RanBD1" evidence="7">
    <location>
        <begin position="302"/>
        <end position="445"/>
    </location>
</feature>
<dbReference type="Pfam" id="PF00638">
    <property type="entry name" value="Ran_BP1"/>
    <property type="match status" value="1"/>
</dbReference>
<proteinExistence type="predicted"/>
<evidence type="ECO:0000256" key="6">
    <source>
        <dbReference type="SAM" id="SignalP"/>
    </source>
</evidence>
<evidence type="ECO:0000313" key="9">
    <source>
        <dbReference type="Proteomes" id="UP000000763"/>
    </source>
</evidence>
<keyword evidence="2" id="KW-0509">mRNA transport</keyword>
<protein>
    <submittedName>
        <fullName evidence="8">RanBP1 domain containing protein</fullName>
    </submittedName>
</protein>
<dbReference type="CDD" id="cd13170">
    <property type="entry name" value="RanBD_NUP50"/>
    <property type="match status" value="1"/>
</dbReference>
<gene>
    <name evidence="8" type="primary">OSJNBb0036M02.12</name>
</gene>
<sequence length="445" mass="47511">MADGYRRRALMAALTLVPATCGSAGGMPCVPAARGGGRKLLGVATGGGRQLRCGWPRKDVESAFQMADRRGKVSGLIRQPLTKGKTSCGGVRVSLPSKRVMDRPSFGVHRAESSHQHMMAGPATLDPQRAEAANKHVRALNSQFASWVQSQLQNHPAELWEDGMRDYISHASEIMEKFKDVVNWIRQNKTGSAVVLSPGPPNDEKTISPAAVDSKFTVQSSPDNGQKGIFGDKKNMPGDSNKPSFQFGANNGFSTPSMPSIFSASGAQSFSMPSQTLFSVNQQPAISGNKSAAEASGDADEDAEPEQPSSPSVKKAEEKGIVVVYEAKCKVYVKHDDPANGWKDIGVGQLNIRCKEGAEKASKESTPTIVIRNDVGKILLNALIYKGIKMNVKKSTVASIFHTSDGQPSESGSATVVARTYLIRVKNDEAAAKLSAAIMENAPLE</sequence>
<keyword evidence="4" id="KW-0906">Nuclear pore complex</keyword>
<feature type="signal peptide" evidence="6">
    <location>
        <begin position="1"/>
        <end position="26"/>
    </location>
</feature>
<dbReference type="PANTHER" id="PTHR23138">
    <property type="entry name" value="RAN BINDING PROTEIN"/>
    <property type="match status" value="1"/>
</dbReference>
<evidence type="ECO:0000259" key="7">
    <source>
        <dbReference type="PROSITE" id="PS50196"/>
    </source>
</evidence>
<dbReference type="InterPro" id="IPR011993">
    <property type="entry name" value="PH-like_dom_sf"/>
</dbReference>
<name>Q60DL9_ORYSJ</name>
<evidence type="ECO:0000256" key="3">
    <source>
        <dbReference type="ARBA" id="ARBA00023010"/>
    </source>
</evidence>
<feature type="chain" id="PRO_5004265756" evidence="6">
    <location>
        <begin position="27"/>
        <end position="445"/>
    </location>
</feature>
<dbReference type="GO" id="GO:0051028">
    <property type="term" value="P:mRNA transport"/>
    <property type="evidence" value="ECO:0007669"/>
    <property type="project" value="UniProtKB-KW"/>
</dbReference>
<keyword evidence="4" id="KW-0539">Nucleus</keyword>
<comment type="subcellular location">
    <subcellularLocation>
        <location evidence="1">Nucleus</location>
        <location evidence="1">Nuclear pore complex</location>
    </subcellularLocation>
</comment>
<dbReference type="PANTHER" id="PTHR23138:SF141">
    <property type="entry name" value="NUCLEAR PORE COMPLEX PROTEIN NUP50"/>
    <property type="match status" value="1"/>
</dbReference>
<keyword evidence="4" id="KW-0653">Protein transport</keyword>
<reference evidence="9" key="2">
    <citation type="journal article" date="2008" name="Nucleic Acids Res.">
        <title>The rice annotation project database (RAP-DB): 2008 update.</title>
        <authorList>
            <consortium name="The rice annotation project (RAP)"/>
        </authorList>
    </citation>
    <scope>GENOME REANNOTATION</scope>
    <source>
        <strain evidence="9">cv. Nipponbare</strain>
    </source>
</reference>
<accession>Q60DL9</accession>
<keyword evidence="6" id="KW-0732">Signal</keyword>